<name>A0A0C2Z316_9AGAM</name>
<keyword evidence="3" id="KW-1185">Reference proteome</keyword>
<evidence type="ECO:0000256" key="1">
    <source>
        <dbReference type="SAM" id="MobiDB-lite"/>
    </source>
</evidence>
<organism evidence="2 3">
    <name type="scientific">Scleroderma citrinum Foug A</name>
    <dbReference type="NCBI Taxonomy" id="1036808"/>
    <lineage>
        <taxon>Eukaryota</taxon>
        <taxon>Fungi</taxon>
        <taxon>Dikarya</taxon>
        <taxon>Basidiomycota</taxon>
        <taxon>Agaricomycotina</taxon>
        <taxon>Agaricomycetes</taxon>
        <taxon>Agaricomycetidae</taxon>
        <taxon>Boletales</taxon>
        <taxon>Sclerodermatineae</taxon>
        <taxon>Sclerodermataceae</taxon>
        <taxon>Scleroderma</taxon>
    </lineage>
</organism>
<dbReference type="Proteomes" id="UP000053989">
    <property type="component" value="Unassembled WGS sequence"/>
</dbReference>
<dbReference type="EMBL" id="KN822119">
    <property type="protein sequence ID" value="KIM56308.1"/>
    <property type="molecule type" value="Genomic_DNA"/>
</dbReference>
<accession>A0A0C2Z316</accession>
<proteinExistence type="predicted"/>
<dbReference type="AlphaFoldDB" id="A0A0C2Z316"/>
<dbReference type="HOGENOM" id="CLU_2559627_0_0_1"/>
<dbReference type="InParanoid" id="A0A0C2Z316"/>
<reference evidence="3" key="2">
    <citation type="submission" date="2015-01" db="EMBL/GenBank/DDBJ databases">
        <title>Evolutionary Origins and Diversification of the Mycorrhizal Mutualists.</title>
        <authorList>
            <consortium name="DOE Joint Genome Institute"/>
            <consortium name="Mycorrhizal Genomics Consortium"/>
            <person name="Kohler A."/>
            <person name="Kuo A."/>
            <person name="Nagy L.G."/>
            <person name="Floudas D."/>
            <person name="Copeland A."/>
            <person name="Barry K.W."/>
            <person name="Cichocki N."/>
            <person name="Veneault-Fourrey C."/>
            <person name="LaButti K."/>
            <person name="Lindquist E.A."/>
            <person name="Lipzen A."/>
            <person name="Lundell T."/>
            <person name="Morin E."/>
            <person name="Murat C."/>
            <person name="Riley R."/>
            <person name="Ohm R."/>
            <person name="Sun H."/>
            <person name="Tunlid A."/>
            <person name="Henrissat B."/>
            <person name="Grigoriev I.V."/>
            <person name="Hibbett D.S."/>
            <person name="Martin F."/>
        </authorList>
    </citation>
    <scope>NUCLEOTIDE SEQUENCE [LARGE SCALE GENOMIC DNA]</scope>
    <source>
        <strain evidence="3">Foug A</strain>
    </source>
</reference>
<protein>
    <submittedName>
        <fullName evidence="2">Uncharacterized protein</fullName>
    </submittedName>
</protein>
<evidence type="ECO:0000313" key="2">
    <source>
        <dbReference type="EMBL" id="KIM56308.1"/>
    </source>
</evidence>
<gene>
    <name evidence="2" type="ORF">SCLCIDRAFT_1220472</name>
</gene>
<reference evidence="2 3" key="1">
    <citation type="submission" date="2014-04" db="EMBL/GenBank/DDBJ databases">
        <authorList>
            <consortium name="DOE Joint Genome Institute"/>
            <person name="Kuo A."/>
            <person name="Kohler A."/>
            <person name="Nagy L.G."/>
            <person name="Floudas D."/>
            <person name="Copeland A."/>
            <person name="Barry K.W."/>
            <person name="Cichocki N."/>
            <person name="Veneault-Fourrey C."/>
            <person name="LaButti K."/>
            <person name="Lindquist E.A."/>
            <person name="Lipzen A."/>
            <person name="Lundell T."/>
            <person name="Morin E."/>
            <person name="Murat C."/>
            <person name="Sun H."/>
            <person name="Tunlid A."/>
            <person name="Henrissat B."/>
            <person name="Grigoriev I.V."/>
            <person name="Hibbett D.S."/>
            <person name="Martin F."/>
            <person name="Nordberg H.P."/>
            <person name="Cantor M.N."/>
            <person name="Hua S.X."/>
        </authorList>
    </citation>
    <scope>NUCLEOTIDE SEQUENCE [LARGE SCALE GENOMIC DNA]</scope>
    <source>
        <strain evidence="2 3">Foug A</strain>
    </source>
</reference>
<sequence>MPSVECYLGDVALSYLLNQEIQLPVPARPMDSSSGKQAGQGGRCNQGTFDPFGQEQAARRVNASLRAAVLLQPNPMCDRKTI</sequence>
<evidence type="ECO:0000313" key="3">
    <source>
        <dbReference type="Proteomes" id="UP000053989"/>
    </source>
</evidence>
<feature type="region of interest" description="Disordered" evidence="1">
    <location>
        <begin position="26"/>
        <end position="51"/>
    </location>
</feature>